<keyword evidence="4" id="KW-1185">Reference proteome</keyword>
<evidence type="ECO:0000259" key="2">
    <source>
        <dbReference type="Pfam" id="PF00501"/>
    </source>
</evidence>
<evidence type="ECO:0000313" key="4">
    <source>
        <dbReference type="Proteomes" id="UP001549145"/>
    </source>
</evidence>
<evidence type="ECO:0000256" key="1">
    <source>
        <dbReference type="SAM" id="MobiDB-lite"/>
    </source>
</evidence>
<dbReference type="RefSeq" id="WP_306424580.1">
    <property type="nucleotide sequence ID" value="NZ_BPQL01000076.1"/>
</dbReference>
<evidence type="ECO:0000313" key="3">
    <source>
        <dbReference type="EMBL" id="MET3694337.1"/>
    </source>
</evidence>
<dbReference type="Gene3D" id="3.40.50.12780">
    <property type="entry name" value="N-terminal domain of ligase-like"/>
    <property type="match status" value="1"/>
</dbReference>
<dbReference type="Proteomes" id="UP001549145">
    <property type="component" value="Unassembled WGS sequence"/>
</dbReference>
<feature type="domain" description="AMP-dependent synthetase/ligase" evidence="2">
    <location>
        <begin position="70"/>
        <end position="180"/>
    </location>
</feature>
<protein>
    <recommendedName>
        <fullName evidence="2">AMP-dependent synthetase/ligase domain-containing protein</fullName>
    </recommendedName>
</protein>
<comment type="caution">
    <text evidence="3">The sequence shown here is derived from an EMBL/GenBank/DDBJ whole genome shotgun (WGS) entry which is preliminary data.</text>
</comment>
<sequence length="460" mass="47581">MSAQQAAHLLDSIRAGIPLSRVGAPTSGVPGNGGAAGREARPASESGSAGPGAEGARVPPRSQRLCTLLAATAQAHPQRLAFVDSPHKPVWSGRPAITWTYAAAAEIVGRLANGLRTWRLAPGSRIGIALAGSSESFLAYLAVEAAGHIPCLLPLDLDEEALLVAVQAAALPAIITQARCGALAPAERLCRVAVRYFGLRYLAAFGPDVPDGVINLDAMALDGTGGPHAPGPGGLISFAGGDPARPVHRSGDALLAAIAVHLVTARVLPGDRILSLLPQGDLRGLVTGLGAALVGGAGLETLPVFEARSFAAALDRPFPTRLVAPAALERNLAASRLPATLDSIVLAHRAPGRLGPRWLSPEAGRPIVDVVAFDETALLTGVRDANDVAVTLTYPERGHLFSTLMALRRDADGRLAFRGRACHAEPLQRDIPLTEMADAWTAAAFLTSIEDGQTLAIHRA</sequence>
<reference evidence="3 4" key="1">
    <citation type="submission" date="2024-06" db="EMBL/GenBank/DDBJ databases">
        <title>Genomic Encyclopedia of Type Strains, Phase IV (KMG-IV): sequencing the most valuable type-strain genomes for metagenomic binning, comparative biology and taxonomic classification.</title>
        <authorList>
            <person name="Goeker M."/>
        </authorList>
    </citation>
    <scope>NUCLEOTIDE SEQUENCE [LARGE SCALE GENOMIC DNA]</scope>
    <source>
        <strain evidence="3 4">DSM 21331</strain>
    </source>
</reference>
<dbReference type="EMBL" id="JBEPMM010000014">
    <property type="protein sequence ID" value="MET3694337.1"/>
    <property type="molecule type" value="Genomic_DNA"/>
</dbReference>
<proteinExistence type="predicted"/>
<dbReference type="InterPro" id="IPR042099">
    <property type="entry name" value="ANL_N_sf"/>
</dbReference>
<organism evidence="3 4">
    <name type="scientific">Methylobacterium goesingense</name>
    <dbReference type="NCBI Taxonomy" id="243690"/>
    <lineage>
        <taxon>Bacteria</taxon>
        <taxon>Pseudomonadati</taxon>
        <taxon>Pseudomonadota</taxon>
        <taxon>Alphaproteobacteria</taxon>
        <taxon>Hyphomicrobiales</taxon>
        <taxon>Methylobacteriaceae</taxon>
        <taxon>Methylobacterium</taxon>
    </lineage>
</organism>
<dbReference type="Pfam" id="PF00501">
    <property type="entry name" value="AMP-binding"/>
    <property type="match status" value="1"/>
</dbReference>
<feature type="region of interest" description="Disordered" evidence="1">
    <location>
        <begin position="21"/>
        <end position="59"/>
    </location>
</feature>
<gene>
    <name evidence="3" type="ORF">ABID43_003899</name>
</gene>
<name>A0ABV2L914_9HYPH</name>
<accession>A0ABV2L914</accession>
<dbReference type="InterPro" id="IPR000873">
    <property type="entry name" value="AMP-dep_synth/lig_dom"/>
</dbReference>
<dbReference type="SUPFAM" id="SSF56801">
    <property type="entry name" value="Acetyl-CoA synthetase-like"/>
    <property type="match status" value="1"/>
</dbReference>